<protein>
    <submittedName>
        <fullName evidence="3">MFS transporter</fullName>
    </submittedName>
</protein>
<keyword evidence="2" id="KW-0472">Membrane</keyword>
<feature type="transmembrane region" description="Helical" evidence="2">
    <location>
        <begin position="37"/>
        <end position="62"/>
    </location>
</feature>
<comment type="caution">
    <text evidence="3">The sequence shown here is derived from an EMBL/GenBank/DDBJ whole genome shotgun (WGS) entry which is preliminary data.</text>
</comment>
<dbReference type="Proteomes" id="UP000886785">
    <property type="component" value="Unassembled WGS sequence"/>
</dbReference>
<accession>A0A9D1DRQ5</accession>
<dbReference type="SUPFAM" id="SSF103473">
    <property type="entry name" value="MFS general substrate transporter"/>
    <property type="match status" value="1"/>
</dbReference>
<evidence type="ECO:0000313" key="4">
    <source>
        <dbReference type="Proteomes" id="UP000886785"/>
    </source>
</evidence>
<keyword evidence="2" id="KW-1133">Transmembrane helix</keyword>
<reference evidence="3" key="2">
    <citation type="journal article" date="2021" name="PeerJ">
        <title>Extensive microbial diversity within the chicken gut microbiome revealed by metagenomics and culture.</title>
        <authorList>
            <person name="Gilroy R."/>
            <person name="Ravi A."/>
            <person name="Getino M."/>
            <person name="Pursley I."/>
            <person name="Horton D.L."/>
            <person name="Alikhan N.F."/>
            <person name="Baker D."/>
            <person name="Gharbi K."/>
            <person name="Hall N."/>
            <person name="Watson M."/>
            <person name="Adriaenssens E.M."/>
            <person name="Foster-Nyarko E."/>
            <person name="Jarju S."/>
            <person name="Secka A."/>
            <person name="Antonio M."/>
            <person name="Oren A."/>
            <person name="Chaudhuri R.R."/>
            <person name="La Ragione R."/>
            <person name="Hildebrand F."/>
            <person name="Pallen M.J."/>
        </authorList>
    </citation>
    <scope>NUCLEOTIDE SEQUENCE</scope>
    <source>
        <strain evidence="3">ChiSjej1B19-7085</strain>
    </source>
</reference>
<feature type="transmembrane region" description="Helical" evidence="2">
    <location>
        <begin position="287"/>
        <end position="304"/>
    </location>
</feature>
<evidence type="ECO:0000256" key="1">
    <source>
        <dbReference type="SAM" id="Coils"/>
    </source>
</evidence>
<feature type="transmembrane region" description="Helical" evidence="2">
    <location>
        <begin position="112"/>
        <end position="133"/>
    </location>
</feature>
<feature type="transmembrane region" description="Helical" evidence="2">
    <location>
        <begin position="192"/>
        <end position="212"/>
    </location>
</feature>
<evidence type="ECO:0000256" key="2">
    <source>
        <dbReference type="SAM" id="Phobius"/>
    </source>
</evidence>
<feature type="transmembrane region" description="Helical" evidence="2">
    <location>
        <begin position="316"/>
        <end position="334"/>
    </location>
</feature>
<dbReference type="InterPro" id="IPR036259">
    <property type="entry name" value="MFS_trans_sf"/>
</dbReference>
<feature type="transmembrane region" description="Helical" evidence="2">
    <location>
        <begin position="432"/>
        <end position="456"/>
    </location>
</feature>
<keyword evidence="1" id="KW-0175">Coiled coil</keyword>
<feature type="transmembrane region" description="Helical" evidence="2">
    <location>
        <begin position="154"/>
        <end position="172"/>
    </location>
</feature>
<organism evidence="3 4">
    <name type="scientific">Candidatus Gallacutalibacter pullicola</name>
    <dbReference type="NCBI Taxonomy" id="2840830"/>
    <lineage>
        <taxon>Bacteria</taxon>
        <taxon>Bacillati</taxon>
        <taxon>Bacillota</taxon>
        <taxon>Clostridia</taxon>
        <taxon>Eubacteriales</taxon>
        <taxon>Candidatus Gallacutalibacter</taxon>
    </lineage>
</organism>
<proteinExistence type="predicted"/>
<feature type="transmembrane region" description="Helical" evidence="2">
    <location>
        <begin position="83"/>
        <end position="106"/>
    </location>
</feature>
<feature type="coiled-coil region" evidence="1">
    <location>
        <begin position="469"/>
        <end position="496"/>
    </location>
</feature>
<gene>
    <name evidence="3" type="ORF">IAA54_08405</name>
</gene>
<name>A0A9D1DRQ5_9FIRM</name>
<feature type="transmembrane region" description="Helical" evidence="2">
    <location>
        <begin position="400"/>
        <end position="420"/>
    </location>
</feature>
<sequence length="502" mass="55124">MENSTSSVYYGVSKPRIFLASMIQSSNTLFKIAVGSLTYVATGGFGLTVLLAGWIASAARIFDGITDPIAAWFVPKVRSRFGVARPTIFMGYFLQLATVFLLYHVFPGKVSGAIGVVIYTALYFINIIGYTLLNMGNELLQNTITNDPKKRPLVFRYSATVTSLVTMVYSIYRTKILYPKYGEISIPYLKELSTIIFILATMMVVVGLIAAAPADNAENFEKNFHGATKFKLKDIWNLVAHNPAFLSCFISKATDKVASETASNSAVNTLLFGIVIGNYAFSGDISVYNTIISLLLIWVVTGRAKKKGNASTYVRWSWINIAIAIVTAVFMLVIDTTTISVSIVPTVIFVILFGIIRAFKSAMNASIGTLQADIVDYEFYLHGKYLGPLVSSVSNVLGKIFDSVSSVIIAWCLGMLGYTSTMPQPGDPMTNAVLWVTLILWLGMPLLGSLASVIAMHWYPLTKEKMEEVQAANKLRREQNAEIYEAEERAAEKNAAVNSSRK</sequence>
<evidence type="ECO:0000313" key="3">
    <source>
        <dbReference type="EMBL" id="HIR57677.1"/>
    </source>
</evidence>
<reference evidence="3" key="1">
    <citation type="submission" date="2020-10" db="EMBL/GenBank/DDBJ databases">
        <authorList>
            <person name="Gilroy R."/>
        </authorList>
    </citation>
    <scope>NUCLEOTIDE SEQUENCE</scope>
    <source>
        <strain evidence="3">ChiSjej1B19-7085</strain>
    </source>
</reference>
<dbReference type="EMBL" id="DVHF01000097">
    <property type="protein sequence ID" value="HIR57677.1"/>
    <property type="molecule type" value="Genomic_DNA"/>
</dbReference>
<keyword evidence="2" id="KW-0812">Transmembrane</keyword>
<feature type="transmembrane region" description="Helical" evidence="2">
    <location>
        <begin position="340"/>
        <end position="359"/>
    </location>
</feature>
<dbReference type="Pfam" id="PF13347">
    <property type="entry name" value="MFS_2"/>
    <property type="match status" value="1"/>
</dbReference>
<dbReference type="AlphaFoldDB" id="A0A9D1DRQ5"/>